<dbReference type="SMART" id="SM00421">
    <property type="entry name" value="HTH_LUXR"/>
    <property type="match status" value="1"/>
</dbReference>
<dbReference type="PANTHER" id="PTHR16305:SF35">
    <property type="entry name" value="TRANSCRIPTIONAL ACTIVATOR DOMAIN"/>
    <property type="match status" value="1"/>
</dbReference>
<dbReference type="PANTHER" id="PTHR16305">
    <property type="entry name" value="TESTICULAR SOLUBLE ADENYLYL CYCLASE"/>
    <property type="match status" value="1"/>
</dbReference>
<evidence type="ECO:0000256" key="2">
    <source>
        <dbReference type="ARBA" id="ARBA00022840"/>
    </source>
</evidence>
<dbReference type="EMBL" id="SNWR01000001">
    <property type="protein sequence ID" value="TDO40622.1"/>
    <property type="molecule type" value="Genomic_DNA"/>
</dbReference>
<dbReference type="CDD" id="cd06170">
    <property type="entry name" value="LuxR_C_like"/>
    <property type="match status" value="1"/>
</dbReference>
<keyword evidence="2" id="KW-0067">ATP-binding</keyword>
<accession>A0A4R6JXL0</accession>
<comment type="caution">
    <text evidence="5">The sequence shown here is derived from an EMBL/GenBank/DDBJ whole genome shotgun (WGS) entry which is preliminary data.</text>
</comment>
<evidence type="ECO:0000256" key="3">
    <source>
        <dbReference type="SAM" id="MobiDB-lite"/>
    </source>
</evidence>
<dbReference type="GO" id="GO:0006355">
    <property type="term" value="P:regulation of DNA-templated transcription"/>
    <property type="evidence" value="ECO:0007669"/>
    <property type="project" value="InterPro"/>
</dbReference>
<dbReference type="PROSITE" id="PS50043">
    <property type="entry name" value="HTH_LUXR_2"/>
    <property type="match status" value="1"/>
</dbReference>
<dbReference type="InterPro" id="IPR036388">
    <property type="entry name" value="WH-like_DNA-bd_sf"/>
</dbReference>
<dbReference type="Pfam" id="PF00196">
    <property type="entry name" value="GerE"/>
    <property type="match status" value="1"/>
</dbReference>
<dbReference type="Pfam" id="PF13191">
    <property type="entry name" value="AAA_16"/>
    <property type="match status" value="1"/>
</dbReference>
<keyword evidence="1" id="KW-0547">Nucleotide-binding</keyword>
<dbReference type="AlphaFoldDB" id="A0A4R6JXL0"/>
<dbReference type="GO" id="GO:0005737">
    <property type="term" value="C:cytoplasm"/>
    <property type="evidence" value="ECO:0007669"/>
    <property type="project" value="TreeGrafter"/>
</dbReference>
<dbReference type="Gene3D" id="1.10.10.10">
    <property type="entry name" value="Winged helix-like DNA-binding domain superfamily/Winged helix DNA-binding domain"/>
    <property type="match status" value="1"/>
</dbReference>
<proteinExistence type="predicted"/>
<evidence type="ECO:0000313" key="6">
    <source>
        <dbReference type="Proteomes" id="UP000294901"/>
    </source>
</evidence>
<protein>
    <submittedName>
        <fullName evidence="5">ATP/maltotriose-dependent transcriptional regulator MalT</fullName>
    </submittedName>
</protein>
<dbReference type="InterPro" id="IPR000792">
    <property type="entry name" value="Tscrpt_reg_LuxR_C"/>
</dbReference>
<reference evidence="5 6" key="1">
    <citation type="submission" date="2019-03" db="EMBL/GenBank/DDBJ databases">
        <title>Sequencing the genomes of 1000 actinobacteria strains.</title>
        <authorList>
            <person name="Klenk H.-P."/>
        </authorList>
    </citation>
    <scope>NUCLEOTIDE SEQUENCE [LARGE SCALE GENOMIC DNA]</scope>
    <source>
        <strain evidence="5 6">DSM 43805</strain>
    </source>
</reference>
<dbReference type="GO" id="GO:0004016">
    <property type="term" value="F:adenylate cyclase activity"/>
    <property type="evidence" value="ECO:0007669"/>
    <property type="project" value="TreeGrafter"/>
</dbReference>
<sequence>MRWLWFGPGSASRASDGLSGGPACASTDAGRECAVLDDIIAGARAGRSATLVLRGEPGIGKTALLRWAAGREPGSLWVSGVRSEADFPYAALHRLLIPLLPGRETLPRSQRAALEVACGLADGPPADLFLVSLAALTLLARRPRLCVVDDAQWLDEESLRALAFVGRRLHAEGLVLLFGVRSDDDELLAGLPERALAGLDRDAAAALLTDVADGPVNPALADHIARATGGNPLALTDLAHELTAEQWSGVRPVPEPVPVGSRLEAHYSAQVRAYPPGARAWLLLAAANAGADPALAVAAARRLGIDVTDASPAEADRLVTGSPPVTFRHPLVLSAVYGVATSAERRSAHQALAAVTVGAGDADRRAWHLAAAAAGPDETVAAELERRADRAGARGGHTARATFLSRAAELTPGAADRARRQVQAAAAHSAAGDSARAYALLAGTDAALLDDADRGTALLVQALSAVTSGVAGANLDSCARCLSAAEAFGAAHPAQARAAVLQAIEHAASVEDSARGADEQSIAREARRLAGPDPSGVPALLLAAYADYTLDGHAAGAPAIHRAVAAFLAPGIDYETVLAHVVVAVNLCTLVWDDRSQRAVLELAEAAALRTGALRVLEVIHHVAAMADAVLGRLNEADRHETAGLRLRRAIGLPSAPRHPELAAWRAARGEREPVAAAARAFASIGMSASSRVTSHSLALTDLGLGDYASAASRLRPMTEPGRPRRYAWTLPDLIEASARSGDRAAARQALDDLTTAATACGTPWALGVLERSRGLMAPADTAENHYRSAISALETTFAYGDLARSHLVLGEWLRRKRRRRAAQESLRTALEMFEAVRATSFVARTRRELSALGGNVPDPVRGNGETALTPQEAAVARLARDGGTNAEIAANLFLSVSTVDYHLRKVYRKLGVRSRRELRGSLHD</sequence>
<gene>
    <name evidence="5" type="ORF">C8E87_4341</name>
</gene>
<dbReference type="InterPro" id="IPR027417">
    <property type="entry name" value="P-loop_NTPase"/>
</dbReference>
<keyword evidence="6" id="KW-1185">Reference proteome</keyword>
<dbReference type="RefSeq" id="WP_133874773.1">
    <property type="nucleotide sequence ID" value="NZ_BOMD01000007.1"/>
</dbReference>
<dbReference type="PRINTS" id="PR00038">
    <property type="entry name" value="HTHLUXR"/>
</dbReference>
<dbReference type="InterPro" id="IPR041664">
    <property type="entry name" value="AAA_16"/>
</dbReference>
<evidence type="ECO:0000313" key="5">
    <source>
        <dbReference type="EMBL" id="TDO40622.1"/>
    </source>
</evidence>
<dbReference type="GO" id="GO:0005524">
    <property type="term" value="F:ATP binding"/>
    <property type="evidence" value="ECO:0007669"/>
    <property type="project" value="UniProtKB-KW"/>
</dbReference>
<organism evidence="5 6">
    <name type="scientific">Paractinoplanes brasiliensis</name>
    <dbReference type="NCBI Taxonomy" id="52695"/>
    <lineage>
        <taxon>Bacteria</taxon>
        <taxon>Bacillati</taxon>
        <taxon>Actinomycetota</taxon>
        <taxon>Actinomycetes</taxon>
        <taxon>Micromonosporales</taxon>
        <taxon>Micromonosporaceae</taxon>
        <taxon>Paractinoplanes</taxon>
    </lineage>
</organism>
<dbReference type="SUPFAM" id="SSF52540">
    <property type="entry name" value="P-loop containing nucleoside triphosphate hydrolases"/>
    <property type="match status" value="1"/>
</dbReference>
<feature type="region of interest" description="Disordered" evidence="3">
    <location>
        <begin position="1"/>
        <end position="21"/>
    </location>
</feature>
<dbReference type="SUPFAM" id="SSF46894">
    <property type="entry name" value="C-terminal effector domain of the bipartite response regulators"/>
    <property type="match status" value="1"/>
</dbReference>
<dbReference type="GO" id="GO:0003677">
    <property type="term" value="F:DNA binding"/>
    <property type="evidence" value="ECO:0007669"/>
    <property type="project" value="InterPro"/>
</dbReference>
<dbReference type="OrthoDB" id="3514764at2"/>
<name>A0A4R6JXL0_9ACTN</name>
<dbReference type="Proteomes" id="UP000294901">
    <property type="component" value="Unassembled WGS sequence"/>
</dbReference>
<evidence type="ECO:0000256" key="1">
    <source>
        <dbReference type="ARBA" id="ARBA00022741"/>
    </source>
</evidence>
<dbReference type="InterPro" id="IPR016032">
    <property type="entry name" value="Sig_transdc_resp-reg_C-effctor"/>
</dbReference>
<feature type="domain" description="HTH luxR-type" evidence="4">
    <location>
        <begin position="862"/>
        <end position="925"/>
    </location>
</feature>
<evidence type="ECO:0000259" key="4">
    <source>
        <dbReference type="PROSITE" id="PS50043"/>
    </source>
</evidence>